<evidence type="ECO:0000313" key="1">
    <source>
        <dbReference type="EMBL" id="ABG58752.1"/>
    </source>
</evidence>
<proteinExistence type="predicted"/>
<dbReference type="AlphaFoldDB" id="A0A6N4SR45"/>
<sequence length="222" mass="24147">MGLDDVDSELLGYLNALDVVSRQRVLQKLNKKTVGSQGSRAEMEKFFAELPKTIKEGLLSGKLRLADTVVYTIKPINGAKTVKMMESQDVKEIGLRTLSQGRLPKNSALLVSGVILLQGVAASLATDDLKATAFNTIDNIGALASGEFTLKANKKNIVDSISNYVFKTNDFHNVTKGYYKLANPRLIHDDVDIEWEIDLGTVNGIDPNTVLFGGLHGTITIP</sequence>
<organism evidence="1 2">
    <name type="scientific">Cytophaga hutchinsonii (strain ATCC 33406 / DSM 1761 / CIP 103989 / NBRC 15051 / NCIMB 9469 / D465)</name>
    <dbReference type="NCBI Taxonomy" id="269798"/>
    <lineage>
        <taxon>Bacteria</taxon>
        <taxon>Pseudomonadati</taxon>
        <taxon>Bacteroidota</taxon>
        <taxon>Cytophagia</taxon>
        <taxon>Cytophagales</taxon>
        <taxon>Cytophagaceae</taxon>
        <taxon>Cytophaga</taxon>
    </lineage>
</organism>
<reference evidence="1 2" key="1">
    <citation type="journal article" date="2007" name="Appl. Environ. Microbiol.">
        <title>Genome sequence of the cellulolytic gliding bacterium Cytophaga hutchinsonii.</title>
        <authorList>
            <person name="Xie G."/>
            <person name="Bruce D.C."/>
            <person name="Challacombe J.F."/>
            <person name="Chertkov O."/>
            <person name="Detter J.C."/>
            <person name="Gilna P."/>
            <person name="Han C.S."/>
            <person name="Lucas S."/>
            <person name="Misra M."/>
            <person name="Myers G.L."/>
            <person name="Richardson P."/>
            <person name="Tapia R."/>
            <person name="Thayer N."/>
            <person name="Thompson L.S."/>
            <person name="Brettin T.S."/>
            <person name="Henrissat B."/>
            <person name="Wilson D.B."/>
            <person name="McBride M.J."/>
        </authorList>
    </citation>
    <scope>NUCLEOTIDE SEQUENCE [LARGE SCALE GENOMIC DNA]</scope>
    <source>
        <strain evidence="2">ATCC 33406 / DSM 1761 / CIP 103989 / NBRC 15051 / NCIMB 9469 / D465</strain>
    </source>
</reference>
<protein>
    <submittedName>
        <fullName evidence="1">Uncharacterized protein</fullName>
    </submittedName>
</protein>
<keyword evidence="2" id="KW-1185">Reference proteome</keyword>
<dbReference type="KEGG" id="chu:CHU_1481"/>
<dbReference type="Proteomes" id="UP000001822">
    <property type="component" value="Chromosome"/>
</dbReference>
<evidence type="ECO:0000313" key="2">
    <source>
        <dbReference type="Proteomes" id="UP000001822"/>
    </source>
</evidence>
<accession>A0A6N4SR45</accession>
<dbReference type="EMBL" id="CP000383">
    <property type="protein sequence ID" value="ABG58752.1"/>
    <property type="molecule type" value="Genomic_DNA"/>
</dbReference>
<gene>
    <name evidence="1" type="ordered locus">CHU_1481</name>
</gene>
<name>A0A6N4SR45_CYTH3</name>